<evidence type="ECO:0000313" key="3">
    <source>
        <dbReference type="Proteomes" id="UP000182347"/>
    </source>
</evidence>
<dbReference type="AlphaFoldDB" id="A0A1G9V7N9"/>
<organism evidence="2 3">
    <name type="scientific">Sediminibacillus halophilus</name>
    <dbReference type="NCBI Taxonomy" id="482461"/>
    <lineage>
        <taxon>Bacteria</taxon>
        <taxon>Bacillati</taxon>
        <taxon>Bacillota</taxon>
        <taxon>Bacilli</taxon>
        <taxon>Bacillales</taxon>
        <taxon>Bacillaceae</taxon>
        <taxon>Sediminibacillus</taxon>
    </lineage>
</organism>
<feature type="transmembrane region" description="Helical" evidence="1">
    <location>
        <begin position="44"/>
        <end position="70"/>
    </location>
</feature>
<dbReference type="RefSeq" id="WP_074600243.1">
    <property type="nucleotide sequence ID" value="NZ_FNHF01000004.1"/>
</dbReference>
<proteinExistence type="predicted"/>
<dbReference type="InterPro" id="IPR025356">
    <property type="entry name" value="DUF4260"/>
</dbReference>
<accession>A0A1G9V7N9</accession>
<dbReference type="STRING" id="482461.SAMN05216244_3168"/>
<reference evidence="3" key="1">
    <citation type="submission" date="2016-10" db="EMBL/GenBank/DDBJ databases">
        <authorList>
            <person name="Varghese N."/>
            <person name="Submissions S."/>
        </authorList>
    </citation>
    <scope>NUCLEOTIDE SEQUENCE [LARGE SCALE GENOMIC DNA]</scope>
    <source>
        <strain evidence="3">CGMCC 1.6199</strain>
    </source>
</reference>
<feature type="transmembrane region" description="Helical" evidence="1">
    <location>
        <begin position="5"/>
        <end position="24"/>
    </location>
</feature>
<name>A0A1G9V7N9_9BACI</name>
<evidence type="ECO:0000256" key="1">
    <source>
        <dbReference type="SAM" id="Phobius"/>
    </source>
</evidence>
<keyword evidence="1" id="KW-0472">Membrane</keyword>
<protein>
    <recommendedName>
        <fullName evidence="4">DUF4260 domain-containing protein</fullName>
    </recommendedName>
</protein>
<keyword evidence="1" id="KW-1133">Transmembrane helix</keyword>
<keyword evidence="1" id="KW-0812">Transmembrane</keyword>
<keyword evidence="3" id="KW-1185">Reference proteome</keyword>
<gene>
    <name evidence="2" type="ORF">SAMN05216244_3168</name>
</gene>
<evidence type="ECO:0000313" key="2">
    <source>
        <dbReference type="EMBL" id="SDM68181.1"/>
    </source>
</evidence>
<sequence>MDYSILLFFLLLFVPDITMVGYLLNSRTGSLVYNIGHSLILPGILLFIAYLGGLSLLLTVALIWIAHIYLDRSLGFGLKYSKGFKVTHLQKID</sequence>
<dbReference type="OrthoDB" id="9813911at2"/>
<dbReference type="EMBL" id="FNHF01000004">
    <property type="protein sequence ID" value="SDM68181.1"/>
    <property type="molecule type" value="Genomic_DNA"/>
</dbReference>
<dbReference type="Pfam" id="PF14079">
    <property type="entry name" value="DUF4260"/>
    <property type="match status" value="1"/>
</dbReference>
<dbReference type="Proteomes" id="UP000182347">
    <property type="component" value="Unassembled WGS sequence"/>
</dbReference>
<evidence type="ECO:0008006" key="4">
    <source>
        <dbReference type="Google" id="ProtNLM"/>
    </source>
</evidence>